<sequence>MVILKKIFTFFDNLKSCSHTHTKTVLYLCISATLDVQQQTFSSL</sequence>
<accession>A0A0E9ST16</accession>
<dbReference type="AlphaFoldDB" id="A0A0E9ST16"/>
<organism evidence="1">
    <name type="scientific">Anguilla anguilla</name>
    <name type="common">European freshwater eel</name>
    <name type="synonym">Muraena anguilla</name>
    <dbReference type="NCBI Taxonomy" id="7936"/>
    <lineage>
        <taxon>Eukaryota</taxon>
        <taxon>Metazoa</taxon>
        <taxon>Chordata</taxon>
        <taxon>Craniata</taxon>
        <taxon>Vertebrata</taxon>
        <taxon>Euteleostomi</taxon>
        <taxon>Actinopterygii</taxon>
        <taxon>Neopterygii</taxon>
        <taxon>Teleostei</taxon>
        <taxon>Anguilliformes</taxon>
        <taxon>Anguillidae</taxon>
        <taxon>Anguilla</taxon>
    </lineage>
</organism>
<evidence type="ECO:0000313" key="1">
    <source>
        <dbReference type="EMBL" id="JAH43688.1"/>
    </source>
</evidence>
<dbReference type="EMBL" id="GBXM01064889">
    <property type="protein sequence ID" value="JAH43688.1"/>
    <property type="molecule type" value="Transcribed_RNA"/>
</dbReference>
<proteinExistence type="predicted"/>
<protein>
    <submittedName>
        <fullName evidence="1">Uncharacterized protein</fullName>
    </submittedName>
</protein>
<reference evidence="1" key="2">
    <citation type="journal article" date="2015" name="Fish Shellfish Immunol.">
        <title>Early steps in the European eel (Anguilla anguilla)-Vibrio vulnificus interaction in the gills: Role of the RtxA13 toxin.</title>
        <authorList>
            <person name="Callol A."/>
            <person name="Pajuelo D."/>
            <person name="Ebbesson L."/>
            <person name="Teles M."/>
            <person name="MacKenzie S."/>
            <person name="Amaro C."/>
        </authorList>
    </citation>
    <scope>NUCLEOTIDE SEQUENCE</scope>
</reference>
<reference evidence="1" key="1">
    <citation type="submission" date="2014-11" db="EMBL/GenBank/DDBJ databases">
        <authorList>
            <person name="Amaro Gonzalez C."/>
        </authorList>
    </citation>
    <scope>NUCLEOTIDE SEQUENCE</scope>
</reference>
<name>A0A0E9ST16_ANGAN</name>